<proteinExistence type="inferred from homology"/>
<dbReference type="SUPFAM" id="SSF88946">
    <property type="entry name" value="Sigma2 domain of RNA polymerase sigma factors"/>
    <property type="match status" value="1"/>
</dbReference>
<protein>
    <submittedName>
        <fullName evidence="7">RNA polymerase sigma-70 factor, ECF subfamily</fullName>
    </submittedName>
</protein>
<dbReference type="PANTHER" id="PTHR43133:SF46">
    <property type="entry name" value="RNA POLYMERASE SIGMA-70 FACTOR ECF SUBFAMILY"/>
    <property type="match status" value="1"/>
</dbReference>
<dbReference type="AlphaFoldDB" id="A0A1G6Q2C2"/>
<feature type="domain" description="RNA polymerase sigma factor 70 region 4 type 2" evidence="6">
    <location>
        <begin position="114"/>
        <end position="166"/>
    </location>
</feature>
<dbReference type="InterPro" id="IPR036388">
    <property type="entry name" value="WH-like_DNA-bd_sf"/>
</dbReference>
<dbReference type="Gene3D" id="1.10.1740.10">
    <property type="match status" value="1"/>
</dbReference>
<dbReference type="Proteomes" id="UP000198757">
    <property type="component" value="Unassembled WGS sequence"/>
</dbReference>
<reference evidence="8" key="1">
    <citation type="submission" date="2016-10" db="EMBL/GenBank/DDBJ databases">
        <authorList>
            <person name="Varghese N."/>
            <person name="Submissions S."/>
        </authorList>
    </citation>
    <scope>NUCLEOTIDE SEQUENCE [LARGE SCALE GENOMIC DNA]</scope>
    <source>
        <strain evidence="8">DSM 25811 / CCM 8410 / LMG 26954 / E90</strain>
    </source>
</reference>
<keyword evidence="8" id="KW-1185">Reference proteome</keyword>
<dbReference type="InterPro" id="IPR013325">
    <property type="entry name" value="RNA_pol_sigma_r2"/>
</dbReference>
<dbReference type="GO" id="GO:0016987">
    <property type="term" value="F:sigma factor activity"/>
    <property type="evidence" value="ECO:0007669"/>
    <property type="project" value="UniProtKB-KW"/>
</dbReference>
<sequence>MQTDEISALLEGLKNDDQEAFDRLFRLFYRRLLKFARQFLSVPQDAEDAVSVFFIRLWQKRKDLPAVRYPETYFYTAVKNTCLNYKRAHKLKMITGVDGDAAAHQPAESKELQRLLQRAVQALPLQRRLIFMLVKEDGLKCREVAEILNLSVRTVESQLYKAVKTLAGEISSHLGYNPQKNRAGGGRAIVLLLM</sequence>
<dbReference type="NCBIfam" id="TIGR02937">
    <property type="entry name" value="sigma70-ECF"/>
    <property type="match status" value="1"/>
</dbReference>
<evidence type="ECO:0000256" key="1">
    <source>
        <dbReference type="ARBA" id="ARBA00010641"/>
    </source>
</evidence>
<feature type="domain" description="RNA polymerase sigma-70 region 2" evidence="5">
    <location>
        <begin position="24"/>
        <end position="90"/>
    </location>
</feature>
<dbReference type="OrthoDB" id="659361at2"/>
<dbReference type="Pfam" id="PF04542">
    <property type="entry name" value="Sigma70_r2"/>
    <property type="match status" value="1"/>
</dbReference>
<comment type="similarity">
    <text evidence="1">Belongs to the sigma-70 factor family. ECF subfamily.</text>
</comment>
<dbReference type="GO" id="GO:0003677">
    <property type="term" value="F:DNA binding"/>
    <property type="evidence" value="ECO:0007669"/>
    <property type="project" value="InterPro"/>
</dbReference>
<dbReference type="InterPro" id="IPR013249">
    <property type="entry name" value="RNA_pol_sigma70_r4_t2"/>
</dbReference>
<evidence type="ECO:0000313" key="8">
    <source>
        <dbReference type="Proteomes" id="UP000198757"/>
    </source>
</evidence>
<dbReference type="SUPFAM" id="SSF88659">
    <property type="entry name" value="Sigma3 and sigma4 domains of RNA polymerase sigma factors"/>
    <property type="match status" value="1"/>
</dbReference>
<dbReference type="RefSeq" id="WP_090389860.1">
    <property type="nucleotide sequence ID" value="NZ_FMZO01000004.1"/>
</dbReference>
<evidence type="ECO:0000313" key="7">
    <source>
        <dbReference type="EMBL" id="SDC86381.1"/>
    </source>
</evidence>
<dbReference type="Gene3D" id="1.10.10.10">
    <property type="entry name" value="Winged helix-like DNA-binding domain superfamily/Winged helix DNA-binding domain"/>
    <property type="match status" value="1"/>
</dbReference>
<keyword evidence="3" id="KW-0731">Sigma factor</keyword>
<name>A0A1G6Q2C2_NIADE</name>
<dbReference type="Pfam" id="PF08281">
    <property type="entry name" value="Sigma70_r4_2"/>
    <property type="match status" value="1"/>
</dbReference>
<evidence type="ECO:0000259" key="5">
    <source>
        <dbReference type="Pfam" id="PF04542"/>
    </source>
</evidence>
<evidence type="ECO:0000256" key="2">
    <source>
        <dbReference type="ARBA" id="ARBA00023015"/>
    </source>
</evidence>
<gene>
    <name evidence="7" type="ORF">SAMN04487894_104248</name>
</gene>
<dbReference type="STRING" id="1285928.SAMN04487894_104248"/>
<dbReference type="GO" id="GO:0006352">
    <property type="term" value="P:DNA-templated transcription initiation"/>
    <property type="evidence" value="ECO:0007669"/>
    <property type="project" value="InterPro"/>
</dbReference>
<keyword evidence="4" id="KW-0804">Transcription</keyword>
<dbReference type="EMBL" id="FMZO01000004">
    <property type="protein sequence ID" value="SDC86381.1"/>
    <property type="molecule type" value="Genomic_DNA"/>
</dbReference>
<keyword evidence="2" id="KW-0805">Transcription regulation</keyword>
<evidence type="ECO:0000256" key="4">
    <source>
        <dbReference type="ARBA" id="ARBA00023163"/>
    </source>
</evidence>
<evidence type="ECO:0000256" key="3">
    <source>
        <dbReference type="ARBA" id="ARBA00023082"/>
    </source>
</evidence>
<accession>A0A1G6Q2C2</accession>
<dbReference type="InterPro" id="IPR007627">
    <property type="entry name" value="RNA_pol_sigma70_r2"/>
</dbReference>
<dbReference type="PANTHER" id="PTHR43133">
    <property type="entry name" value="RNA POLYMERASE ECF-TYPE SIGMA FACTO"/>
    <property type="match status" value="1"/>
</dbReference>
<dbReference type="InterPro" id="IPR014284">
    <property type="entry name" value="RNA_pol_sigma-70_dom"/>
</dbReference>
<dbReference type="InterPro" id="IPR013324">
    <property type="entry name" value="RNA_pol_sigma_r3/r4-like"/>
</dbReference>
<dbReference type="InterPro" id="IPR039425">
    <property type="entry name" value="RNA_pol_sigma-70-like"/>
</dbReference>
<organism evidence="7 8">
    <name type="scientific">Niabella drilacis (strain DSM 25811 / CCM 8410 / CCUG 62505 / LMG 26954 / E90)</name>
    <dbReference type="NCBI Taxonomy" id="1285928"/>
    <lineage>
        <taxon>Bacteria</taxon>
        <taxon>Pseudomonadati</taxon>
        <taxon>Bacteroidota</taxon>
        <taxon>Chitinophagia</taxon>
        <taxon>Chitinophagales</taxon>
        <taxon>Chitinophagaceae</taxon>
        <taxon>Niabella</taxon>
    </lineage>
</organism>
<evidence type="ECO:0000259" key="6">
    <source>
        <dbReference type="Pfam" id="PF08281"/>
    </source>
</evidence>